<evidence type="ECO:0000259" key="6">
    <source>
        <dbReference type="Pfam" id="PF00149"/>
    </source>
</evidence>
<dbReference type="SUPFAM" id="SSF56300">
    <property type="entry name" value="Metallo-dependent phosphatases"/>
    <property type="match status" value="1"/>
</dbReference>
<protein>
    <submittedName>
        <fullName evidence="7">UDP-2,3-diacylglucosamine pyrophosphatase LpxH</fullName>
    </submittedName>
</protein>
<sequence length="278" mass="31971">MEKRPVDVVVISDVHLGTYGCRAKELVAYLKSITPNILILNGDIIDCWQFSKRYFPSSHMAVIKEVLNMMMQGTRVFYITGNHDEQMRRYSDFQLSNFTLTDKLVLEIDNKMTWIFHGDVFDNTTKGGAKLLAKLGSNGYGALILFNRLVNNILKAFGREKMSISKKVMAEVNKAVVRINDFEMIAAELAIDKKYDYVICGHIHQPQKRVVKTEKGEVIYLNSGDWVEHLTALEYQQGEWKIFEYDEAKFQHVPNADKRMPLNVITDEISFYINSLAI</sequence>
<dbReference type="CDD" id="cd07398">
    <property type="entry name" value="MPP_YbbF-LpxH"/>
    <property type="match status" value="1"/>
</dbReference>
<evidence type="ECO:0000256" key="1">
    <source>
        <dbReference type="ARBA" id="ARBA00022475"/>
    </source>
</evidence>
<comment type="caution">
    <text evidence="7">The sequence shown here is derived from an EMBL/GenBank/DDBJ whole genome shotgun (WGS) entry which is preliminary data.</text>
</comment>
<reference evidence="7 8" key="1">
    <citation type="submission" date="2019-02" db="EMBL/GenBank/DDBJ databases">
        <title>Genomic Encyclopedia of Type Strains, Phase IV (KMG-IV): sequencing the most valuable type-strain genomes for metagenomic binning, comparative biology and taxonomic classification.</title>
        <authorList>
            <person name="Goeker M."/>
        </authorList>
    </citation>
    <scope>NUCLEOTIDE SEQUENCE [LARGE SCALE GENOMIC DNA]</scope>
    <source>
        <strain evidence="7 8">DSM 18116</strain>
    </source>
</reference>
<evidence type="ECO:0000256" key="2">
    <source>
        <dbReference type="ARBA" id="ARBA00022519"/>
    </source>
</evidence>
<name>A0A4Q7MYX4_9BACT</name>
<dbReference type="PANTHER" id="PTHR34990:SF2">
    <property type="entry name" value="BLL8164 PROTEIN"/>
    <property type="match status" value="1"/>
</dbReference>
<evidence type="ECO:0000256" key="3">
    <source>
        <dbReference type="ARBA" id="ARBA00022723"/>
    </source>
</evidence>
<dbReference type="GO" id="GO:0046872">
    <property type="term" value="F:metal ion binding"/>
    <property type="evidence" value="ECO:0007669"/>
    <property type="project" value="UniProtKB-KW"/>
</dbReference>
<feature type="domain" description="Calcineurin-like phosphoesterase" evidence="6">
    <location>
        <begin position="8"/>
        <end position="206"/>
    </location>
</feature>
<keyword evidence="5" id="KW-0464">Manganese</keyword>
<dbReference type="Pfam" id="PF00149">
    <property type="entry name" value="Metallophos"/>
    <property type="match status" value="1"/>
</dbReference>
<dbReference type="Proteomes" id="UP000293874">
    <property type="component" value="Unassembled WGS sequence"/>
</dbReference>
<dbReference type="InterPro" id="IPR029052">
    <property type="entry name" value="Metallo-depent_PP-like"/>
</dbReference>
<dbReference type="GO" id="GO:0016020">
    <property type="term" value="C:membrane"/>
    <property type="evidence" value="ECO:0007669"/>
    <property type="project" value="GOC"/>
</dbReference>
<dbReference type="PANTHER" id="PTHR34990">
    <property type="entry name" value="UDP-2,3-DIACYLGLUCOSAMINE HYDROLASE-RELATED"/>
    <property type="match status" value="1"/>
</dbReference>
<dbReference type="OrthoDB" id="9802481at2"/>
<keyword evidence="8" id="KW-1185">Reference proteome</keyword>
<dbReference type="Gene3D" id="3.60.21.10">
    <property type="match status" value="1"/>
</dbReference>
<dbReference type="InterPro" id="IPR043461">
    <property type="entry name" value="LpxH-like"/>
</dbReference>
<organism evidence="7 8">
    <name type="scientific">Pseudobacter ginsenosidimutans</name>
    <dbReference type="NCBI Taxonomy" id="661488"/>
    <lineage>
        <taxon>Bacteria</taxon>
        <taxon>Pseudomonadati</taxon>
        <taxon>Bacteroidota</taxon>
        <taxon>Chitinophagia</taxon>
        <taxon>Chitinophagales</taxon>
        <taxon>Chitinophagaceae</taxon>
        <taxon>Pseudobacter</taxon>
    </lineage>
</organism>
<dbReference type="RefSeq" id="WP_130542792.1">
    <property type="nucleotide sequence ID" value="NZ_CP042431.1"/>
</dbReference>
<dbReference type="GO" id="GO:0008758">
    <property type="term" value="F:UDP-2,3-diacylglucosamine hydrolase activity"/>
    <property type="evidence" value="ECO:0007669"/>
    <property type="project" value="TreeGrafter"/>
</dbReference>
<accession>A0A4Q7MYX4</accession>
<keyword evidence="4" id="KW-0472">Membrane</keyword>
<evidence type="ECO:0000256" key="5">
    <source>
        <dbReference type="ARBA" id="ARBA00023211"/>
    </source>
</evidence>
<keyword evidence="3" id="KW-0479">Metal-binding</keyword>
<evidence type="ECO:0000256" key="4">
    <source>
        <dbReference type="ARBA" id="ARBA00023136"/>
    </source>
</evidence>
<proteinExistence type="predicted"/>
<evidence type="ECO:0000313" key="7">
    <source>
        <dbReference type="EMBL" id="RZS72370.1"/>
    </source>
</evidence>
<keyword evidence="2" id="KW-0997">Cell inner membrane</keyword>
<evidence type="ECO:0000313" key="8">
    <source>
        <dbReference type="Proteomes" id="UP000293874"/>
    </source>
</evidence>
<keyword evidence="1" id="KW-1003">Cell membrane</keyword>
<dbReference type="EMBL" id="SGXA01000002">
    <property type="protein sequence ID" value="RZS72370.1"/>
    <property type="molecule type" value="Genomic_DNA"/>
</dbReference>
<dbReference type="AlphaFoldDB" id="A0A4Q7MYX4"/>
<dbReference type="InterPro" id="IPR004843">
    <property type="entry name" value="Calcineurin-like_PHP"/>
</dbReference>
<gene>
    <name evidence="7" type="ORF">EV199_4289</name>
</gene>
<dbReference type="GO" id="GO:0009245">
    <property type="term" value="P:lipid A biosynthetic process"/>
    <property type="evidence" value="ECO:0007669"/>
    <property type="project" value="TreeGrafter"/>
</dbReference>